<dbReference type="GO" id="GO:0006355">
    <property type="term" value="P:regulation of DNA-templated transcription"/>
    <property type="evidence" value="ECO:0007669"/>
    <property type="project" value="InterPro"/>
</dbReference>
<dbReference type="CDD" id="cd01392">
    <property type="entry name" value="HTH_LacI"/>
    <property type="match status" value="1"/>
</dbReference>
<keyword evidence="3" id="KW-0732">Signal</keyword>
<dbReference type="CDD" id="cd06307">
    <property type="entry name" value="PBP1_sugar_binding"/>
    <property type="match status" value="1"/>
</dbReference>
<dbReference type="GO" id="GO:0030246">
    <property type="term" value="F:carbohydrate binding"/>
    <property type="evidence" value="ECO:0007669"/>
    <property type="project" value="UniProtKB-ARBA"/>
</dbReference>
<comment type="subcellular location">
    <subcellularLocation>
        <location evidence="1">Cell envelope</location>
    </subcellularLocation>
</comment>
<accession>A0A926EGV5</accession>
<reference evidence="5" key="1">
    <citation type="submission" date="2020-08" db="EMBL/GenBank/DDBJ databases">
        <title>Genome public.</title>
        <authorList>
            <person name="Liu C."/>
            <person name="Sun Q."/>
        </authorList>
    </citation>
    <scope>NUCLEOTIDE SEQUENCE</scope>
    <source>
        <strain evidence="5">NSJ-12</strain>
    </source>
</reference>
<evidence type="ECO:0000256" key="1">
    <source>
        <dbReference type="ARBA" id="ARBA00004196"/>
    </source>
</evidence>
<evidence type="ECO:0000259" key="4">
    <source>
        <dbReference type="PROSITE" id="PS50932"/>
    </source>
</evidence>
<evidence type="ECO:0000313" key="5">
    <source>
        <dbReference type="EMBL" id="MBC8580916.1"/>
    </source>
</evidence>
<organism evidence="5 6">
    <name type="scientific">Zhenhengia yiwuensis</name>
    <dbReference type="NCBI Taxonomy" id="2763666"/>
    <lineage>
        <taxon>Bacteria</taxon>
        <taxon>Bacillati</taxon>
        <taxon>Bacillota</taxon>
        <taxon>Clostridia</taxon>
        <taxon>Lachnospirales</taxon>
        <taxon>Lachnospiraceae</taxon>
        <taxon>Zhenhengia</taxon>
    </lineage>
</organism>
<gene>
    <name evidence="5" type="ORF">H8718_15460</name>
</gene>
<dbReference type="InterPro" id="IPR025997">
    <property type="entry name" value="SBP_2_dom"/>
</dbReference>
<dbReference type="SUPFAM" id="SSF47413">
    <property type="entry name" value="lambda repressor-like DNA-binding domains"/>
    <property type="match status" value="1"/>
</dbReference>
<dbReference type="PROSITE" id="PS50932">
    <property type="entry name" value="HTH_LACI_2"/>
    <property type="match status" value="1"/>
</dbReference>
<dbReference type="InterPro" id="IPR028082">
    <property type="entry name" value="Peripla_BP_I"/>
</dbReference>
<dbReference type="GO" id="GO:0003677">
    <property type="term" value="F:DNA binding"/>
    <property type="evidence" value="ECO:0007669"/>
    <property type="project" value="UniProtKB-KW"/>
</dbReference>
<comment type="similarity">
    <text evidence="2">Belongs to the bacterial solute-binding protein 2 family.</text>
</comment>
<dbReference type="PANTHER" id="PTHR46847">
    <property type="entry name" value="D-ALLOSE-BINDING PERIPLASMIC PROTEIN-RELATED"/>
    <property type="match status" value="1"/>
</dbReference>
<dbReference type="SUPFAM" id="SSF53822">
    <property type="entry name" value="Periplasmic binding protein-like I"/>
    <property type="match status" value="1"/>
</dbReference>
<protein>
    <submittedName>
        <fullName evidence="5">LacI family DNA-binding transcriptional regulator</fullName>
    </submittedName>
</protein>
<dbReference type="Proteomes" id="UP000655830">
    <property type="component" value="Unassembled WGS sequence"/>
</dbReference>
<keyword evidence="6" id="KW-1185">Reference proteome</keyword>
<evidence type="ECO:0000256" key="3">
    <source>
        <dbReference type="ARBA" id="ARBA00022729"/>
    </source>
</evidence>
<evidence type="ECO:0000256" key="2">
    <source>
        <dbReference type="ARBA" id="ARBA00007639"/>
    </source>
</evidence>
<comment type="caution">
    <text evidence="5">The sequence shown here is derived from an EMBL/GenBank/DDBJ whole genome shotgun (WGS) entry which is preliminary data.</text>
</comment>
<dbReference type="InterPro" id="IPR000843">
    <property type="entry name" value="HTH_LacI"/>
</dbReference>
<keyword evidence="5" id="KW-0238">DNA-binding</keyword>
<feature type="domain" description="HTH lacI-type" evidence="4">
    <location>
        <begin position="3"/>
        <end position="57"/>
    </location>
</feature>
<dbReference type="Pfam" id="PF00356">
    <property type="entry name" value="LacI"/>
    <property type="match status" value="1"/>
</dbReference>
<dbReference type="PANTHER" id="PTHR46847:SF1">
    <property type="entry name" value="D-ALLOSE-BINDING PERIPLASMIC PROTEIN-RELATED"/>
    <property type="match status" value="1"/>
</dbReference>
<dbReference type="Gene3D" id="1.10.260.40">
    <property type="entry name" value="lambda repressor-like DNA-binding domains"/>
    <property type="match status" value="1"/>
</dbReference>
<dbReference type="InterPro" id="IPR010982">
    <property type="entry name" value="Lambda_DNA-bd_dom_sf"/>
</dbReference>
<dbReference type="Pfam" id="PF13407">
    <property type="entry name" value="Peripla_BP_4"/>
    <property type="match status" value="1"/>
</dbReference>
<dbReference type="AlphaFoldDB" id="A0A926EGV5"/>
<dbReference type="EMBL" id="JACRSY010000031">
    <property type="protein sequence ID" value="MBC8580916.1"/>
    <property type="molecule type" value="Genomic_DNA"/>
</dbReference>
<evidence type="ECO:0000313" key="6">
    <source>
        <dbReference type="Proteomes" id="UP000655830"/>
    </source>
</evidence>
<name>A0A926EGV5_9FIRM</name>
<dbReference type="GO" id="GO:0030313">
    <property type="term" value="C:cell envelope"/>
    <property type="evidence" value="ECO:0007669"/>
    <property type="project" value="UniProtKB-SubCell"/>
</dbReference>
<sequence length="340" mass="37497">MAVTINKIADLCGVSRGTVDRVLNNRGRVKKETEIRIREIANQLGYTPNMAGKQLAIRKKALTIGLILIAEGNAFFDDVIRGVQSAEKELQDYGVTVQIKTMKGYNVYRQLQLIDEIKDKVDALIINPISVPAIATKIDELVEDGLCVITVNTDIENSKRLCYIGSNYTRCGQTACGVLGLLTGGRAHIGILTGSNKVLGHNERIKGFKEVCKKKYPDFKIVGYGETEDDDIKAFEVTNKLLSEHPEMDAIFVVAAGVYGVCRAVLSFGREHEITIISCDSIPTTIEMMKQGVIKATICQQPFIQGNKSVHTAFNYLVSGEVPENKQFIVQSEIKIVENL</sequence>
<dbReference type="RefSeq" id="WP_249333600.1">
    <property type="nucleotide sequence ID" value="NZ_JACRSY010000031.1"/>
</dbReference>
<dbReference type="SMART" id="SM00354">
    <property type="entry name" value="HTH_LACI"/>
    <property type="match status" value="1"/>
</dbReference>
<proteinExistence type="inferred from homology"/>
<dbReference type="Gene3D" id="3.40.50.2300">
    <property type="match status" value="2"/>
</dbReference>